<gene>
    <name evidence="2" type="ORF">C8R41DRAFT_870819</name>
</gene>
<name>A0ABQ8V3L3_9AGAR</name>
<dbReference type="EMBL" id="JANVFT010000092">
    <property type="protein sequence ID" value="KAJ4470294.1"/>
    <property type="molecule type" value="Genomic_DNA"/>
</dbReference>
<reference evidence="2" key="1">
    <citation type="submission" date="2022-08" db="EMBL/GenBank/DDBJ databases">
        <title>A Global Phylogenomic Analysis of the Shiitake Genus Lentinula.</title>
        <authorList>
            <consortium name="DOE Joint Genome Institute"/>
            <person name="Sierra-Patev S."/>
            <person name="Min B."/>
            <person name="Naranjo-Ortiz M."/>
            <person name="Looney B."/>
            <person name="Konkel Z."/>
            <person name="Slot J.C."/>
            <person name="Sakamoto Y."/>
            <person name="Steenwyk J.L."/>
            <person name="Rokas A."/>
            <person name="Carro J."/>
            <person name="Camarero S."/>
            <person name="Ferreira P."/>
            <person name="Molpeceres G."/>
            <person name="Ruiz-Duenas F.J."/>
            <person name="Serrano A."/>
            <person name="Henrissat B."/>
            <person name="Drula E."/>
            <person name="Hughes K.W."/>
            <person name="Mata J.L."/>
            <person name="Ishikawa N.K."/>
            <person name="Vargas-Isla R."/>
            <person name="Ushijima S."/>
            <person name="Smith C.A."/>
            <person name="Ahrendt S."/>
            <person name="Andreopoulos W."/>
            <person name="He G."/>
            <person name="Labutti K."/>
            <person name="Lipzen A."/>
            <person name="Ng V."/>
            <person name="Riley R."/>
            <person name="Sandor L."/>
            <person name="Barry K."/>
            <person name="Martinez A.T."/>
            <person name="Xiao Y."/>
            <person name="Gibbons J.G."/>
            <person name="Terashima K."/>
            <person name="Grigoriev I.V."/>
            <person name="Hibbett D.S."/>
        </authorList>
    </citation>
    <scope>NUCLEOTIDE SEQUENCE</scope>
    <source>
        <strain evidence="2">RHP3577 ss4</strain>
    </source>
</reference>
<proteinExistence type="predicted"/>
<feature type="compositionally biased region" description="Acidic residues" evidence="1">
    <location>
        <begin position="60"/>
        <end position="75"/>
    </location>
</feature>
<comment type="caution">
    <text evidence="2">The sequence shown here is derived from an EMBL/GenBank/DDBJ whole genome shotgun (WGS) entry which is preliminary data.</text>
</comment>
<sequence>MAREFIDAEVSYQLKVHLNRDSENNNSKPTYYLTPCMDMAFIVHVVLKSSDEALKGSSESEIDIDIPQDVDDADDIMDVDGVMDTDEMIDDIMDVDEVEDASSKMDVDVDVGQPTPEDLAERFAAIMSPGSWMDLM</sequence>
<dbReference type="Proteomes" id="UP001150217">
    <property type="component" value="Unassembled WGS sequence"/>
</dbReference>
<feature type="region of interest" description="Disordered" evidence="1">
    <location>
        <begin position="56"/>
        <end position="75"/>
    </location>
</feature>
<evidence type="ECO:0000313" key="3">
    <source>
        <dbReference type="Proteomes" id="UP001150217"/>
    </source>
</evidence>
<accession>A0ABQ8V3L3</accession>
<evidence type="ECO:0000313" key="2">
    <source>
        <dbReference type="EMBL" id="KAJ4470294.1"/>
    </source>
</evidence>
<protein>
    <submittedName>
        <fullName evidence="2">Uncharacterized protein</fullName>
    </submittedName>
</protein>
<evidence type="ECO:0000256" key="1">
    <source>
        <dbReference type="SAM" id="MobiDB-lite"/>
    </source>
</evidence>
<organism evidence="2 3">
    <name type="scientific">Lentinula lateritia</name>
    <dbReference type="NCBI Taxonomy" id="40482"/>
    <lineage>
        <taxon>Eukaryota</taxon>
        <taxon>Fungi</taxon>
        <taxon>Dikarya</taxon>
        <taxon>Basidiomycota</taxon>
        <taxon>Agaricomycotina</taxon>
        <taxon>Agaricomycetes</taxon>
        <taxon>Agaricomycetidae</taxon>
        <taxon>Agaricales</taxon>
        <taxon>Marasmiineae</taxon>
        <taxon>Omphalotaceae</taxon>
        <taxon>Lentinula</taxon>
    </lineage>
</organism>
<keyword evidence="3" id="KW-1185">Reference proteome</keyword>